<evidence type="ECO:0000256" key="1">
    <source>
        <dbReference type="ARBA" id="ARBA00023015"/>
    </source>
</evidence>
<reference evidence="5 6" key="1">
    <citation type="submission" date="2018-05" db="EMBL/GenBank/DDBJ databases">
        <title>Spiribacter halobius sp. nov., a moderately halophilic bacterium isolated from marine solar saltern.</title>
        <authorList>
            <person name="Zheng W.-S."/>
            <person name="Lu D.-C."/>
            <person name="Du Z.-J."/>
        </authorList>
    </citation>
    <scope>NUCLEOTIDE SEQUENCE [LARGE SCALE GENOMIC DNA]</scope>
    <source>
        <strain evidence="5 6">E85</strain>
    </source>
</reference>
<sequence length="229" mass="25208">MRSSDLVETVREYIRSEGLGPGDRLPPERELVRVLGGSRGTMRRALDALKSEGLLWRGVGRGTFLGPPPPERSPPLRWDAGPAAGLQTTNPAEVLEARSVLEPRMTAIAALRATPEDLARLDRSLRECATARVLADFEVADSAFHCAVADACHNAMLMSLFQALNEARQGDLWGRLKQASLTRERMSRYVRQHQAIRDAIADRDRMAAESAMRDHLREVTANMLGEGAA</sequence>
<dbReference type="Proteomes" id="UP000245474">
    <property type="component" value="Unassembled WGS sequence"/>
</dbReference>
<evidence type="ECO:0000313" key="5">
    <source>
        <dbReference type="EMBL" id="PWG65801.1"/>
    </source>
</evidence>
<dbReference type="OrthoDB" id="6626198at2"/>
<dbReference type="PROSITE" id="PS50949">
    <property type="entry name" value="HTH_GNTR"/>
    <property type="match status" value="1"/>
</dbReference>
<dbReference type="InterPro" id="IPR008920">
    <property type="entry name" value="TF_FadR/GntR_C"/>
</dbReference>
<dbReference type="Gene3D" id="1.20.120.530">
    <property type="entry name" value="GntR ligand-binding domain-like"/>
    <property type="match status" value="1"/>
</dbReference>
<keyword evidence="6" id="KW-1185">Reference proteome</keyword>
<dbReference type="AlphaFoldDB" id="A0A2U2N9E2"/>
<dbReference type="GO" id="GO:0003677">
    <property type="term" value="F:DNA binding"/>
    <property type="evidence" value="ECO:0007669"/>
    <property type="project" value="UniProtKB-KW"/>
</dbReference>
<dbReference type="EMBL" id="QFFI01000001">
    <property type="protein sequence ID" value="PWG65801.1"/>
    <property type="molecule type" value="Genomic_DNA"/>
</dbReference>
<dbReference type="PRINTS" id="PR00035">
    <property type="entry name" value="HTHGNTR"/>
</dbReference>
<keyword evidence="3" id="KW-0804">Transcription</keyword>
<keyword evidence="1" id="KW-0805">Transcription regulation</keyword>
<dbReference type="RefSeq" id="WP_109675181.1">
    <property type="nucleotide sequence ID" value="NZ_CP086615.1"/>
</dbReference>
<dbReference type="InterPro" id="IPR036390">
    <property type="entry name" value="WH_DNA-bd_sf"/>
</dbReference>
<dbReference type="InterPro" id="IPR000524">
    <property type="entry name" value="Tscrpt_reg_HTH_GntR"/>
</dbReference>
<dbReference type="Pfam" id="PF00392">
    <property type="entry name" value="GntR"/>
    <property type="match status" value="1"/>
</dbReference>
<gene>
    <name evidence="5" type="ORF">DEM34_00615</name>
</gene>
<evidence type="ECO:0000313" key="6">
    <source>
        <dbReference type="Proteomes" id="UP000245474"/>
    </source>
</evidence>
<dbReference type="SUPFAM" id="SSF46785">
    <property type="entry name" value="Winged helix' DNA-binding domain"/>
    <property type="match status" value="1"/>
</dbReference>
<evidence type="ECO:0000256" key="3">
    <source>
        <dbReference type="ARBA" id="ARBA00023163"/>
    </source>
</evidence>
<organism evidence="5 6">
    <name type="scientific">Sediminicurvatus halobius</name>
    <dbReference type="NCBI Taxonomy" id="2182432"/>
    <lineage>
        <taxon>Bacteria</taxon>
        <taxon>Pseudomonadati</taxon>
        <taxon>Pseudomonadota</taxon>
        <taxon>Gammaproteobacteria</taxon>
        <taxon>Chromatiales</taxon>
        <taxon>Ectothiorhodospiraceae</taxon>
        <taxon>Sediminicurvatus</taxon>
    </lineage>
</organism>
<dbReference type="PANTHER" id="PTHR43537">
    <property type="entry name" value="TRANSCRIPTIONAL REGULATOR, GNTR FAMILY"/>
    <property type="match status" value="1"/>
</dbReference>
<evidence type="ECO:0000259" key="4">
    <source>
        <dbReference type="PROSITE" id="PS50949"/>
    </source>
</evidence>
<dbReference type="SMART" id="SM00345">
    <property type="entry name" value="HTH_GNTR"/>
    <property type="match status" value="1"/>
</dbReference>
<dbReference type="GO" id="GO:0003700">
    <property type="term" value="F:DNA-binding transcription factor activity"/>
    <property type="evidence" value="ECO:0007669"/>
    <property type="project" value="InterPro"/>
</dbReference>
<feature type="domain" description="HTH gntR-type" evidence="4">
    <location>
        <begin position="1"/>
        <end position="68"/>
    </location>
</feature>
<name>A0A2U2N9E2_9GAMM</name>
<dbReference type="SUPFAM" id="SSF48008">
    <property type="entry name" value="GntR ligand-binding domain-like"/>
    <property type="match status" value="1"/>
</dbReference>
<accession>A0A2U2N9E2</accession>
<dbReference type="Gene3D" id="1.10.10.10">
    <property type="entry name" value="Winged helix-like DNA-binding domain superfamily/Winged helix DNA-binding domain"/>
    <property type="match status" value="1"/>
</dbReference>
<evidence type="ECO:0000256" key="2">
    <source>
        <dbReference type="ARBA" id="ARBA00023125"/>
    </source>
</evidence>
<comment type="caution">
    <text evidence="5">The sequence shown here is derived from an EMBL/GenBank/DDBJ whole genome shotgun (WGS) entry which is preliminary data.</text>
</comment>
<dbReference type="PANTHER" id="PTHR43537:SF5">
    <property type="entry name" value="UXU OPERON TRANSCRIPTIONAL REGULATOR"/>
    <property type="match status" value="1"/>
</dbReference>
<keyword evidence="2" id="KW-0238">DNA-binding</keyword>
<protein>
    <submittedName>
        <fullName evidence="5">FadR family transcriptional regulator</fullName>
    </submittedName>
</protein>
<proteinExistence type="predicted"/>
<dbReference type="InterPro" id="IPR011711">
    <property type="entry name" value="GntR_C"/>
</dbReference>
<dbReference type="InterPro" id="IPR036388">
    <property type="entry name" value="WH-like_DNA-bd_sf"/>
</dbReference>
<dbReference type="CDD" id="cd07377">
    <property type="entry name" value="WHTH_GntR"/>
    <property type="match status" value="1"/>
</dbReference>
<dbReference type="Pfam" id="PF07729">
    <property type="entry name" value="FCD"/>
    <property type="match status" value="1"/>
</dbReference>
<dbReference type="SMART" id="SM00895">
    <property type="entry name" value="FCD"/>
    <property type="match status" value="1"/>
</dbReference>